<dbReference type="Gene3D" id="3.40.50.850">
    <property type="entry name" value="Isochorismatase-like"/>
    <property type="match status" value="1"/>
</dbReference>
<gene>
    <name evidence="2" type="ORF">KK078_11415</name>
</gene>
<evidence type="ECO:0000313" key="2">
    <source>
        <dbReference type="EMBL" id="MBT1687173.1"/>
    </source>
</evidence>
<dbReference type="Pfam" id="PF00857">
    <property type="entry name" value="Isochorismatase"/>
    <property type="match status" value="1"/>
</dbReference>
<dbReference type="InterPro" id="IPR036380">
    <property type="entry name" value="Isochorismatase-like_sf"/>
</dbReference>
<name>A0AAP2GIQ1_9BACT</name>
<dbReference type="Proteomes" id="UP001319180">
    <property type="component" value="Unassembled WGS sequence"/>
</dbReference>
<evidence type="ECO:0000313" key="3">
    <source>
        <dbReference type="Proteomes" id="UP001319180"/>
    </source>
</evidence>
<keyword evidence="3" id="KW-1185">Reference proteome</keyword>
<dbReference type="SUPFAM" id="SSF52499">
    <property type="entry name" value="Isochorismatase-like hydrolases"/>
    <property type="match status" value="1"/>
</dbReference>
<feature type="domain" description="Isochorismatase-like" evidence="1">
    <location>
        <begin position="3"/>
        <end position="38"/>
    </location>
</feature>
<dbReference type="AlphaFoldDB" id="A0AAP2GIQ1"/>
<dbReference type="InterPro" id="IPR000868">
    <property type="entry name" value="Isochorismatase-like_dom"/>
</dbReference>
<reference evidence="2 3" key="1">
    <citation type="submission" date="2021-05" db="EMBL/GenBank/DDBJ databases">
        <title>A Polyphasic approach of four new species of the genus Ohtaekwangia: Ohtaekwangia histidinii sp. nov., Ohtaekwangia cretensis sp. nov., Ohtaekwangia indiensis sp. nov., Ohtaekwangia reichenbachii sp. nov. from diverse environment.</title>
        <authorList>
            <person name="Octaviana S."/>
        </authorList>
    </citation>
    <scope>NUCLEOTIDE SEQUENCE [LARGE SCALE GENOMIC DNA]</scope>
    <source>
        <strain evidence="2 3">PWU37</strain>
    </source>
</reference>
<comment type="caution">
    <text evidence="2">The sequence shown here is derived from an EMBL/GenBank/DDBJ whole genome shotgun (WGS) entry which is preliminary data.</text>
</comment>
<accession>A0AAP2GIQ1</accession>
<proteinExistence type="predicted"/>
<dbReference type="EMBL" id="JAHESC010000014">
    <property type="protein sequence ID" value="MBT1687173.1"/>
    <property type="molecule type" value="Genomic_DNA"/>
</dbReference>
<sequence length="46" mass="4928">MNITGSATDFCVESTVQSARSKDYQVTVVKDGHTTMSGAPTFPPKH</sequence>
<protein>
    <submittedName>
        <fullName evidence="2">Isochorismatase family protein</fullName>
    </submittedName>
</protein>
<evidence type="ECO:0000259" key="1">
    <source>
        <dbReference type="Pfam" id="PF00857"/>
    </source>
</evidence>
<organism evidence="2 3">
    <name type="scientific">Dawidia soli</name>
    <dbReference type="NCBI Taxonomy" id="2782352"/>
    <lineage>
        <taxon>Bacteria</taxon>
        <taxon>Pseudomonadati</taxon>
        <taxon>Bacteroidota</taxon>
        <taxon>Cytophagia</taxon>
        <taxon>Cytophagales</taxon>
        <taxon>Chryseotaleaceae</taxon>
        <taxon>Dawidia</taxon>
    </lineage>
</organism>